<reference evidence="10" key="1">
    <citation type="journal article" date="2023" name="Mol. Phylogenet. Evol.">
        <title>Genome-scale phylogeny and comparative genomics of the fungal order Sordariales.</title>
        <authorList>
            <person name="Hensen N."/>
            <person name="Bonometti L."/>
            <person name="Westerberg I."/>
            <person name="Brannstrom I.O."/>
            <person name="Guillou S."/>
            <person name="Cros-Aarteil S."/>
            <person name="Calhoun S."/>
            <person name="Haridas S."/>
            <person name="Kuo A."/>
            <person name="Mondo S."/>
            <person name="Pangilinan J."/>
            <person name="Riley R."/>
            <person name="LaButti K."/>
            <person name="Andreopoulos B."/>
            <person name="Lipzen A."/>
            <person name="Chen C."/>
            <person name="Yan M."/>
            <person name="Daum C."/>
            <person name="Ng V."/>
            <person name="Clum A."/>
            <person name="Steindorff A."/>
            <person name="Ohm R.A."/>
            <person name="Martin F."/>
            <person name="Silar P."/>
            <person name="Natvig D.O."/>
            <person name="Lalanne C."/>
            <person name="Gautier V."/>
            <person name="Ament-Velasquez S.L."/>
            <person name="Kruys A."/>
            <person name="Hutchinson M.I."/>
            <person name="Powell A.J."/>
            <person name="Barry K."/>
            <person name="Miller A.N."/>
            <person name="Grigoriev I.V."/>
            <person name="Debuchy R."/>
            <person name="Gladieux P."/>
            <person name="Hiltunen Thoren M."/>
            <person name="Johannesson H."/>
        </authorList>
    </citation>
    <scope>NUCLEOTIDE SEQUENCE</scope>
    <source>
        <strain evidence="10">SMH4131-1</strain>
    </source>
</reference>
<dbReference type="InterPro" id="IPR002403">
    <property type="entry name" value="Cyt_P450_E_grp-IV"/>
</dbReference>
<dbReference type="Proteomes" id="UP001286456">
    <property type="component" value="Unassembled WGS sequence"/>
</dbReference>
<keyword evidence="9" id="KW-0812">Transmembrane</keyword>
<evidence type="ECO:0000256" key="3">
    <source>
        <dbReference type="ARBA" id="ARBA00022617"/>
    </source>
</evidence>
<dbReference type="Pfam" id="PF00067">
    <property type="entry name" value="p450"/>
    <property type="match status" value="1"/>
</dbReference>
<evidence type="ECO:0000313" key="10">
    <source>
        <dbReference type="EMBL" id="KAK3317496.1"/>
    </source>
</evidence>
<keyword evidence="9" id="KW-1133">Transmembrane helix</keyword>
<dbReference type="SUPFAM" id="SSF48264">
    <property type="entry name" value="Cytochrome P450"/>
    <property type="match status" value="1"/>
</dbReference>
<evidence type="ECO:0000256" key="1">
    <source>
        <dbReference type="ARBA" id="ARBA00001971"/>
    </source>
</evidence>
<evidence type="ECO:0000256" key="9">
    <source>
        <dbReference type="SAM" id="Phobius"/>
    </source>
</evidence>
<keyword evidence="9" id="KW-0472">Membrane</keyword>
<keyword evidence="6" id="KW-0503">Monooxygenase</keyword>
<dbReference type="InterPro" id="IPR001128">
    <property type="entry name" value="Cyt_P450"/>
</dbReference>
<comment type="cofactor">
    <cofactor evidence="1 7">
        <name>heme</name>
        <dbReference type="ChEBI" id="CHEBI:30413"/>
    </cofactor>
</comment>
<dbReference type="GO" id="GO:0016705">
    <property type="term" value="F:oxidoreductase activity, acting on paired donors, with incorporation or reduction of molecular oxygen"/>
    <property type="evidence" value="ECO:0007669"/>
    <property type="project" value="InterPro"/>
</dbReference>
<dbReference type="Gene3D" id="1.10.630.10">
    <property type="entry name" value="Cytochrome P450"/>
    <property type="match status" value="1"/>
</dbReference>
<comment type="caution">
    <text evidence="10">The sequence shown here is derived from an EMBL/GenBank/DDBJ whole genome shotgun (WGS) entry which is preliminary data.</text>
</comment>
<keyword evidence="11" id="KW-1185">Reference proteome</keyword>
<dbReference type="PRINTS" id="PR00465">
    <property type="entry name" value="EP450IV"/>
</dbReference>
<feature type="transmembrane region" description="Helical" evidence="9">
    <location>
        <begin position="23"/>
        <end position="44"/>
    </location>
</feature>
<evidence type="ECO:0000313" key="11">
    <source>
        <dbReference type="Proteomes" id="UP001286456"/>
    </source>
</evidence>
<dbReference type="EMBL" id="JAUEPO010000007">
    <property type="protein sequence ID" value="KAK3317496.1"/>
    <property type="molecule type" value="Genomic_DNA"/>
</dbReference>
<dbReference type="AlphaFoldDB" id="A0AAE0I4M9"/>
<keyword evidence="5 7" id="KW-0408">Iron</keyword>
<evidence type="ECO:0000256" key="4">
    <source>
        <dbReference type="ARBA" id="ARBA00022723"/>
    </source>
</evidence>
<protein>
    <submittedName>
        <fullName evidence="10">Cytochrome P450</fullName>
    </submittedName>
</protein>
<dbReference type="InterPro" id="IPR050529">
    <property type="entry name" value="CYP450_sterol_14alpha_dmase"/>
</dbReference>
<dbReference type="GO" id="GO:0005506">
    <property type="term" value="F:iron ion binding"/>
    <property type="evidence" value="ECO:0007669"/>
    <property type="project" value="InterPro"/>
</dbReference>
<dbReference type="GO" id="GO:0020037">
    <property type="term" value="F:heme binding"/>
    <property type="evidence" value="ECO:0007669"/>
    <property type="project" value="InterPro"/>
</dbReference>
<evidence type="ECO:0000256" key="7">
    <source>
        <dbReference type="PIRSR" id="PIRSR602403-1"/>
    </source>
</evidence>
<comment type="similarity">
    <text evidence="2">Belongs to the cytochrome P450 family.</text>
</comment>
<sequence>MELFNVAVHQVQQLTEHCAESKLLLTAAVLAPLSIAFFIFTFVAPRNAPPSLWDPIPYVFNTIQFAFNNERFMVRVANILQNSRIAKFHLVSTPVFLVSGPENIQTLFARSHKVGNETIFLENVFPALYRMSKDEKQRFADDKSGRGRQPAPGTEHMPAHQRYWHGYEHVHSEYLSRAQHQRPMAEQFQTFIAAALDKHFPPGLAAKPETVSVMDFCRRHVAEAAVKTLLGPRIFELFPDVLDAFWEFDSNICLITLALPKWLFPGPYRAQERFYTIIRKYLAATYTDDAFDSVAAEADQDGWNPKSGARVSRELVKWLKTSGFQDEVAVGALAMLMFAMTSNTIPIVMWMMIEITRDPSLLCAVRDEVAQAYISQPGKDAASRTLDLDKLSTMPFLQSVFAEVLRLHMNFNLMRNVNEPIAVEGFTLPRGSMLQAPMKVAHYDETVWGAPGHAAAQFWAERHIKYEETADADGSVRKVPVFAMAGRPSSFFPFGGGQQICPGRHLAKHEIFTVIALLVSKFEIEPLEWTNTDGSPSLRAARGDPRFSGIGAMPPDRDLKMRWTRIG</sequence>
<gene>
    <name evidence="10" type="ORF">B0T19DRAFT_435096</name>
</gene>
<dbReference type="PANTHER" id="PTHR24304">
    <property type="entry name" value="CYTOCHROME P450 FAMILY 7"/>
    <property type="match status" value="1"/>
</dbReference>
<dbReference type="InterPro" id="IPR036396">
    <property type="entry name" value="Cyt_P450_sf"/>
</dbReference>
<evidence type="ECO:0000256" key="5">
    <source>
        <dbReference type="ARBA" id="ARBA00023004"/>
    </source>
</evidence>
<evidence type="ECO:0000256" key="6">
    <source>
        <dbReference type="ARBA" id="ARBA00023033"/>
    </source>
</evidence>
<keyword evidence="6" id="KW-0560">Oxidoreductase</keyword>
<organism evidence="10 11">
    <name type="scientific">Cercophora scortea</name>
    <dbReference type="NCBI Taxonomy" id="314031"/>
    <lineage>
        <taxon>Eukaryota</taxon>
        <taxon>Fungi</taxon>
        <taxon>Dikarya</taxon>
        <taxon>Ascomycota</taxon>
        <taxon>Pezizomycotina</taxon>
        <taxon>Sordariomycetes</taxon>
        <taxon>Sordariomycetidae</taxon>
        <taxon>Sordariales</taxon>
        <taxon>Lasiosphaeriaceae</taxon>
        <taxon>Cercophora</taxon>
    </lineage>
</organism>
<name>A0AAE0I4M9_9PEZI</name>
<feature type="region of interest" description="Disordered" evidence="8">
    <location>
        <begin position="138"/>
        <end position="157"/>
    </location>
</feature>
<feature type="binding site" description="axial binding residue" evidence="7">
    <location>
        <position position="501"/>
    </location>
    <ligand>
        <name>heme</name>
        <dbReference type="ChEBI" id="CHEBI:30413"/>
    </ligand>
    <ligandPart>
        <name>Fe</name>
        <dbReference type="ChEBI" id="CHEBI:18248"/>
    </ligandPart>
</feature>
<dbReference type="GO" id="GO:0008395">
    <property type="term" value="F:steroid hydroxylase activity"/>
    <property type="evidence" value="ECO:0007669"/>
    <property type="project" value="TreeGrafter"/>
</dbReference>
<accession>A0AAE0I4M9</accession>
<dbReference type="CDD" id="cd11040">
    <property type="entry name" value="CYP7_CYP8-like"/>
    <property type="match status" value="1"/>
</dbReference>
<keyword evidence="4 7" id="KW-0479">Metal-binding</keyword>
<proteinExistence type="inferred from homology"/>
<dbReference type="PANTHER" id="PTHR24304:SF2">
    <property type="entry name" value="24-HYDROXYCHOLESTEROL 7-ALPHA-HYDROXYLASE"/>
    <property type="match status" value="1"/>
</dbReference>
<evidence type="ECO:0000256" key="8">
    <source>
        <dbReference type="SAM" id="MobiDB-lite"/>
    </source>
</evidence>
<evidence type="ECO:0000256" key="2">
    <source>
        <dbReference type="ARBA" id="ARBA00010617"/>
    </source>
</evidence>
<keyword evidence="3 7" id="KW-0349">Heme</keyword>
<reference evidence="10" key="2">
    <citation type="submission" date="2023-06" db="EMBL/GenBank/DDBJ databases">
        <authorList>
            <consortium name="Lawrence Berkeley National Laboratory"/>
            <person name="Haridas S."/>
            <person name="Hensen N."/>
            <person name="Bonometti L."/>
            <person name="Westerberg I."/>
            <person name="Brannstrom I.O."/>
            <person name="Guillou S."/>
            <person name="Cros-Aarteil S."/>
            <person name="Calhoun S."/>
            <person name="Kuo A."/>
            <person name="Mondo S."/>
            <person name="Pangilinan J."/>
            <person name="Riley R."/>
            <person name="Labutti K."/>
            <person name="Andreopoulos B."/>
            <person name="Lipzen A."/>
            <person name="Chen C."/>
            <person name="Yanf M."/>
            <person name="Daum C."/>
            <person name="Ng V."/>
            <person name="Clum A."/>
            <person name="Steindorff A."/>
            <person name="Ohm R."/>
            <person name="Martin F."/>
            <person name="Silar P."/>
            <person name="Natvig D."/>
            <person name="Lalanne C."/>
            <person name="Gautier V."/>
            <person name="Ament-Velasquez S.L."/>
            <person name="Kruys A."/>
            <person name="Hutchinson M.I."/>
            <person name="Powell A.J."/>
            <person name="Barry K."/>
            <person name="Miller A.N."/>
            <person name="Grigoriev I.V."/>
            <person name="Debuchy R."/>
            <person name="Gladieux P."/>
            <person name="Thoren M.H."/>
            <person name="Johannesson H."/>
        </authorList>
    </citation>
    <scope>NUCLEOTIDE SEQUENCE</scope>
    <source>
        <strain evidence="10">SMH4131-1</strain>
    </source>
</reference>